<evidence type="ECO:0000313" key="3">
    <source>
        <dbReference type="Proteomes" id="UP000324104"/>
    </source>
</evidence>
<dbReference type="EMBL" id="VTAW01000036">
    <property type="protein sequence ID" value="TYT60565.1"/>
    <property type="molecule type" value="Genomic_DNA"/>
</dbReference>
<comment type="caution">
    <text evidence="2">The sequence shown here is derived from an EMBL/GenBank/DDBJ whole genome shotgun (WGS) entry which is preliminary data.</text>
</comment>
<keyword evidence="3" id="KW-1185">Reference proteome</keyword>
<evidence type="ECO:0000313" key="2">
    <source>
        <dbReference type="EMBL" id="TYT60565.1"/>
    </source>
</evidence>
<gene>
    <name evidence="2" type="ORF">FYC77_18005</name>
</gene>
<keyword evidence="1" id="KW-0472">Membrane</keyword>
<feature type="transmembrane region" description="Helical" evidence="1">
    <location>
        <begin position="37"/>
        <end position="57"/>
    </location>
</feature>
<proteinExistence type="predicted"/>
<keyword evidence="1" id="KW-0812">Transmembrane</keyword>
<dbReference type="AlphaFoldDB" id="A0A5D5AHS5"/>
<feature type="transmembrane region" description="Helical" evidence="1">
    <location>
        <begin position="95"/>
        <end position="113"/>
    </location>
</feature>
<keyword evidence="1" id="KW-1133">Transmembrane helix</keyword>
<sequence length="114" mass="11893">MSGLDEASDAVYRTILFGIVLYFVLFGYGTIAGVGLAILASQFVFGVVAVAVGTLLYTQADNVEPAILGASICLVVGGTLQFAFLLAPFPVLDRASSIAVFVGIGLYILAVWLE</sequence>
<organism evidence="2 3">
    <name type="scientific">Natrialba swarupiae</name>
    <dbReference type="NCBI Taxonomy" id="2448032"/>
    <lineage>
        <taxon>Archaea</taxon>
        <taxon>Methanobacteriati</taxon>
        <taxon>Methanobacteriota</taxon>
        <taxon>Stenosarchaea group</taxon>
        <taxon>Halobacteria</taxon>
        <taxon>Halobacteriales</taxon>
        <taxon>Natrialbaceae</taxon>
        <taxon>Natrialba</taxon>
    </lineage>
</organism>
<dbReference type="Proteomes" id="UP000324104">
    <property type="component" value="Unassembled WGS sequence"/>
</dbReference>
<accession>A0A5D5AHS5</accession>
<name>A0A5D5AHS5_9EURY</name>
<protein>
    <submittedName>
        <fullName evidence="2">Uncharacterized protein</fullName>
    </submittedName>
</protein>
<reference evidence="2 3" key="1">
    <citation type="submission" date="2019-08" db="EMBL/GenBank/DDBJ databases">
        <title>Archaea genome.</title>
        <authorList>
            <person name="Kajale S."/>
            <person name="Shouche Y."/>
            <person name="Deshpande N."/>
            <person name="Sharma A."/>
        </authorList>
    </citation>
    <scope>NUCLEOTIDE SEQUENCE [LARGE SCALE GENOMIC DNA]</scope>
    <source>
        <strain evidence="2 3">ESP3B_9</strain>
    </source>
</reference>
<dbReference type="RefSeq" id="WP_149082885.1">
    <property type="nucleotide sequence ID" value="NZ_VTAW01000036.1"/>
</dbReference>
<evidence type="ECO:0000256" key="1">
    <source>
        <dbReference type="SAM" id="Phobius"/>
    </source>
</evidence>
<feature type="transmembrane region" description="Helical" evidence="1">
    <location>
        <begin position="66"/>
        <end position="89"/>
    </location>
</feature>
<feature type="transmembrane region" description="Helical" evidence="1">
    <location>
        <begin position="12"/>
        <end position="31"/>
    </location>
</feature>